<comment type="catalytic activity">
    <reaction evidence="1 8">
        <text>Release of an N-terminal amino acid, Xaa-|-Yaa-, in which Xaa is preferably Leu, but may be other amino acids including Pro although not Arg or Lys, and Yaa may be Pro. Amino acid amides and methyl esters are also readily hydrolyzed, but rates on arylamides are exceedingly low.</text>
        <dbReference type="EC" id="3.4.11.1"/>
    </reaction>
</comment>
<dbReference type="InterPro" id="IPR000819">
    <property type="entry name" value="Peptidase_M17_C"/>
</dbReference>
<dbReference type="Gene3D" id="3.40.220.10">
    <property type="entry name" value="Leucine Aminopeptidase, subunit E, domain 1"/>
    <property type="match status" value="1"/>
</dbReference>
<dbReference type="RefSeq" id="WP_264851494.1">
    <property type="nucleotide sequence ID" value="NZ_BRXR01000001.1"/>
</dbReference>
<dbReference type="Proteomes" id="UP001208567">
    <property type="component" value="Unassembled WGS sequence"/>
</dbReference>
<dbReference type="SUPFAM" id="SSF52949">
    <property type="entry name" value="Macro domain-like"/>
    <property type="match status" value="1"/>
</dbReference>
<evidence type="ECO:0000256" key="7">
    <source>
        <dbReference type="ARBA" id="ARBA00049972"/>
    </source>
</evidence>
<dbReference type="PRINTS" id="PR00481">
    <property type="entry name" value="LAMNOPPTDASE"/>
</dbReference>
<dbReference type="PROSITE" id="PS00631">
    <property type="entry name" value="CYTOSOL_AP"/>
    <property type="match status" value="1"/>
</dbReference>
<feature type="binding site" evidence="8">
    <location>
        <position position="241"/>
    </location>
    <ligand>
        <name>Mn(2+)</name>
        <dbReference type="ChEBI" id="CHEBI:29035"/>
        <label>2</label>
    </ligand>
</feature>
<evidence type="ECO:0000256" key="5">
    <source>
        <dbReference type="ARBA" id="ARBA00022670"/>
    </source>
</evidence>
<dbReference type="EC" id="3.4.11.1" evidence="8"/>
<dbReference type="InterPro" id="IPR008283">
    <property type="entry name" value="Peptidase_M17_N"/>
</dbReference>
<feature type="binding site" evidence="8">
    <location>
        <position position="320"/>
    </location>
    <ligand>
        <name>Mn(2+)</name>
        <dbReference type="ChEBI" id="CHEBI:29035"/>
        <label>2</label>
    </ligand>
</feature>
<keyword evidence="8" id="KW-0479">Metal-binding</keyword>
<dbReference type="GO" id="GO:0004177">
    <property type="term" value="F:aminopeptidase activity"/>
    <property type="evidence" value="ECO:0007669"/>
    <property type="project" value="UniProtKB-KW"/>
</dbReference>
<comment type="function">
    <text evidence="7 8">Presumably involved in the processing and regular turnover of intracellular proteins. Catalyzes the removal of unsubstituted N-terminal amino acids from various peptides.</text>
</comment>
<protein>
    <recommendedName>
        <fullName evidence="8">Probable cytosol aminopeptidase</fullName>
        <ecNumber evidence="8">3.4.11.1</ecNumber>
    </recommendedName>
    <alternativeName>
        <fullName evidence="8">Leucine aminopeptidase</fullName>
        <shortName evidence="8">LAP</shortName>
        <ecNumber evidence="8">3.4.11.10</ecNumber>
    </alternativeName>
    <alternativeName>
        <fullName evidence="8">Leucyl aminopeptidase</fullName>
    </alternativeName>
</protein>
<comment type="catalytic activity">
    <reaction evidence="2 8">
        <text>Release of an N-terminal amino acid, preferentially leucine, but not glutamic or aspartic acids.</text>
        <dbReference type="EC" id="3.4.11.10"/>
    </reaction>
</comment>
<gene>
    <name evidence="10" type="primary">pepA_2</name>
    <name evidence="8" type="synonym">pepA</name>
    <name evidence="10" type="ORF">bsdE14_35950</name>
</gene>
<dbReference type="Pfam" id="PF02789">
    <property type="entry name" value="Peptidase_M17_N"/>
    <property type="match status" value="1"/>
</dbReference>
<dbReference type="PANTHER" id="PTHR11963:SF23">
    <property type="entry name" value="CYTOSOL AMINOPEPTIDASE"/>
    <property type="match status" value="1"/>
</dbReference>
<organism evidence="10 11">
    <name type="scientific">Clostridium omnivorum</name>
    <dbReference type="NCBI Taxonomy" id="1604902"/>
    <lineage>
        <taxon>Bacteria</taxon>
        <taxon>Bacillati</taxon>
        <taxon>Bacillota</taxon>
        <taxon>Clostridia</taxon>
        <taxon>Eubacteriales</taxon>
        <taxon>Clostridiaceae</taxon>
        <taxon>Clostridium</taxon>
    </lineage>
</organism>
<dbReference type="Pfam" id="PF00883">
    <property type="entry name" value="Peptidase_M17"/>
    <property type="match status" value="1"/>
</dbReference>
<keyword evidence="5 8" id="KW-0645">Protease</keyword>
<comment type="subcellular location">
    <subcellularLocation>
        <location evidence="8">Cytoplasm</location>
    </subcellularLocation>
</comment>
<dbReference type="InterPro" id="IPR011356">
    <property type="entry name" value="Leucine_aapep/pepB"/>
</dbReference>
<feature type="domain" description="Cytosol aminopeptidase" evidence="9">
    <location>
        <begin position="316"/>
        <end position="323"/>
    </location>
</feature>
<evidence type="ECO:0000313" key="11">
    <source>
        <dbReference type="Proteomes" id="UP001208567"/>
    </source>
</evidence>
<evidence type="ECO:0000256" key="1">
    <source>
        <dbReference type="ARBA" id="ARBA00000135"/>
    </source>
</evidence>
<dbReference type="NCBIfam" id="NF002074">
    <property type="entry name" value="PRK00913.1-4"/>
    <property type="match status" value="1"/>
</dbReference>
<dbReference type="NCBIfam" id="NF002073">
    <property type="entry name" value="PRK00913.1-2"/>
    <property type="match status" value="1"/>
</dbReference>
<feature type="binding site" evidence="8">
    <location>
        <position position="318"/>
    </location>
    <ligand>
        <name>Mn(2+)</name>
        <dbReference type="ChEBI" id="CHEBI:29035"/>
        <label>1</label>
    </ligand>
</feature>
<keyword evidence="8" id="KW-0464">Manganese</keyword>
<evidence type="ECO:0000256" key="3">
    <source>
        <dbReference type="ARBA" id="ARBA00009528"/>
    </source>
</evidence>
<evidence type="ECO:0000259" key="9">
    <source>
        <dbReference type="PROSITE" id="PS00631"/>
    </source>
</evidence>
<name>A0ABQ5NAW3_9CLOT</name>
<evidence type="ECO:0000256" key="2">
    <source>
        <dbReference type="ARBA" id="ARBA00000967"/>
    </source>
</evidence>
<dbReference type="EC" id="3.4.11.10" evidence="8"/>
<dbReference type="InterPro" id="IPR023042">
    <property type="entry name" value="Peptidase_M17_leu_NH2_pept"/>
</dbReference>
<reference evidence="10 11" key="1">
    <citation type="journal article" date="2024" name="Int. J. Syst. Evol. Microbiol.">
        <title>Clostridium omnivorum sp. nov., isolated from anoxic soil under the treatment of reductive soil disinfestation.</title>
        <authorList>
            <person name="Ueki A."/>
            <person name="Tonouchi A."/>
            <person name="Kaku N."/>
            <person name="Honma S."/>
            <person name="Ueki K."/>
        </authorList>
    </citation>
    <scope>NUCLEOTIDE SEQUENCE [LARGE SCALE GENOMIC DNA]</scope>
    <source>
        <strain evidence="10 11">E14</strain>
    </source>
</reference>
<keyword evidence="8" id="KW-0963">Cytoplasm</keyword>
<feature type="active site" evidence="8">
    <location>
        <position position="248"/>
    </location>
</feature>
<dbReference type="InterPro" id="IPR043472">
    <property type="entry name" value="Macro_dom-like"/>
</dbReference>
<proteinExistence type="inferred from homology"/>
<dbReference type="HAMAP" id="MF_00181">
    <property type="entry name" value="Cytosol_peptidase_M17"/>
    <property type="match status" value="1"/>
</dbReference>
<accession>A0ABQ5NAW3</accession>
<sequence length="464" mass="50485">MIGVNDSRMYSNLLIFKFNNFELTYPEELMDILKYSTSKGEYKELEIINTLGQNEYEKIFILGLGSTEEFNSTKLLKGLGYAIKSLKDSLTELDILDNFHEDFGYALGQAIELATYKFNGIKHNEEKIKLQKLNIVSQNRDSITKGLIVGSAVNFTRNLVNMPSNYVTPKYLAQQSENLAKEENLDLKIIDKYMLEQLGMNGILSVGKGSIHSPRLIIMQYFGDAESKEITAVVGKGITFDSGGISLKPSKGMEAMVTDMAGAASVLGLMKAASKLKPKKNIIALIPTAENMPSGNAFKPGDVLTTYSGKTVQIISTDAEGRLILCDAITYAKELGATTIIDIATLTGSCANFLGGINVGMLSNSDSLSKTLIDCGKSVGENLWRMPDNEEYMEQLKTDSADMRNSGTDCGAIVAGLFLQSFAEDVNFAHLDIAGCAASSSGSDFYDRGATGIPTRTLIEYLTT</sequence>
<dbReference type="SUPFAM" id="SSF53187">
    <property type="entry name" value="Zn-dependent exopeptidases"/>
    <property type="match status" value="1"/>
</dbReference>
<comment type="similarity">
    <text evidence="3 8">Belongs to the peptidase M17 family.</text>
</comment>
<feature type="binding site" evidence="8">
    <location>
        <position position="241"/>
    </location>
    <ligand>
        <name>Mn(2+)</name>
        <dbReference type="ChEBI" id="CHEBI:29035"/>
        <label>1</label>
    </ligand>
</feature>
<dbReference type="CDD" id="cd00433">
    <property type="entry name" value="Peptidase_M17"/>
    <property type="match status" value="1"/>
</dbReference>
<feature type="binding site" evidence="8">
    <location>
        <position position="236"/>
    </location>
    <ligand>
        <name>Mn(2+)</name>
        <dbReference type="ChEBI" id="CHEBI:29035"/>
        <label>2</label>
    </ligand>
</feature>
<evidence type="ECO:0000256" key="6">
    <source>
        <dbReference type="ARBA" id="ARBA00022801"/>
    </source>
</evidence>
<feature type="binding site" evidence="8">
    <location>
        <position position="320"/>
    </location>
    <ligand>
        <name>Mn(2+)</name>
        <dbReference type="ChEBI" id="CHEBI:29035"/>
        <label>1</label>
    </ligand>
</feature>
<evidence type="ECO:0000313" key="10">
    <source>
        <dbReference type="EMBL" id="GLC32185.1"/>
    </source>
</evidence>
<keyword evidence="11" id="KW-1185">Reference proteome</keyword>
<dbReference type="EMBL" id="BRXR01000001">
    <property type="protein sequence ID" value="GLC32185.1"/>
    <property type="molecule type" value="Genomic_DNA"/>
</dbReference>
<dbReference type="Gene3D" id="3.40.630.10">
    <property type="entry name" value="Zn peptidases"/>
    <property type="match status" value="1"/>
</dbReference>
<evidence type="ECO:0000256" key="4">
    <source>
        <dbReference type="ARBA" id="ARBA00022438"/>
    </source>
</evidence>
<feature type="active site" evidence="8">
    <location>
        <position position="322"/>
    </location>
</feature>
<feature type="binding site" evidence="8">
    <location>
        <position position="259"/>
    </location>
    <ligand>
        <name>Mn(2+)</name>
        <dbReference type="ChEBI" id="CHEBI:29035"/>
        <label>2</label>
    </ligand>
</feature>
<keyword evidence="6 8" id="KW-0378">Hydrolase</keyword>
<comment type="caution">
    <text evidence="10">The sequence shown here is derived from an EMBL/GenBank/DDBJ whole genome shotgun (WGS) entry which is preliminary data.</text>
</comment>
<dbReference type="PANTHER" id="PTHR11963">
    <property type="entry name" value="LEUCINE AMINOPEPTIDASE-RELATED"/>
    <property type="match status" value="1"/>
</dbReference>
<evidence type="ECO:0000256" key="8">
    <source>
        <dbReference type="HAMAP-Rule" id="MF_00181"/>
    </source>
</evidence>
<keyword evidence="4 8" id="KW-0031">Aminopeptidase</keyword>
<comment type="cofactor">
    <cofactor evidence="8">
        <name>Mn(2+)</name>
        <dbReference type="ChEBI" id="CHEBI:29035"/>
    </cofactor>
    <text evidence="8">Binds 2 manganese ions per subunit.</text>
</comment>